<feature type="domain" description="HTH merR-type" evidence="6">
    <location>
        <begin position="5"/>
        <end position="74"/>
    </location>
</feature>
<dbReference type="SUPFAM" id="SSF46955">
    <property type="entry name" value="Putative DNA-binding domain"/>
    <property type="match status" value="1"/>
</dbReference>
<name>A0A1M7QUY2_9ACTN</name>
<evidence type="ECO:0000313" key="8">
    <source>
        <dbReference type="Proteomes" id="UP000184440"/>
    </source>
</evidence>
<feature type="region of interest" description="Disordered" evidence="5">
    <location>
        <begin position="154"/>
        <end position="176"/>
    </location>
</feature>
<dbReference type="CDD" id="cd00592">
    <property type="entry name" value="HTH_MerR-like"/>
    <property type="match status" value="1"/>
</dbReference>
<evidence type="ECO:0000313" key="7">
    <source>
        <dbReference type="EMBL" id="SHN35402.1"/>
    </source>
</evidence>
<dbReference type="GO" id="GO:0003700">
    <property type="term" value="F:DNA-binding transcription factor activity"/>
    <property type="evidence" value="ECO:0007669"/>
    <property type="project" value="InterPro"/>
</dbReference>
<keyword evidence="3" id="KW-0238">DNA-binding</keyword>
<dbReference type="SMART" id="SM00422">
    <property type="entry name" value="HTH_MERR"/>
    <property type="match status" value="1"/>
</dbReference>
<dbReference type="Pfam" id="PF13411">
    <property type="entry name" value="MerR_1"/>
    <property type="match status" value="1"/>
</dbReference>
<dbReference type="InterPro" id="IPR009061">
    <property type="entry name" value="DNA-bd_dom_put_sf"/>
</dbReference>
<accession>A0A1M7QUY2</accession>
<sequence>MAMSTLTIQEAAETTGWSPRMLRYIEQVGLVAAPRSAGGYRLYGPAELQRLRTLRELLQQFDIGLTDVGFALRLRRDEELRAALDEWFQARPAPPADVPADDWLRWEYDKHQKLLAEIPVAQRSRPAPVDAPTGAYPIVDIPDDTGTYPVVDIADDDVRSRSGRRPGAHRNHEENR</sequence>
<protein>
    <submittedName>
        <fullName evidence="7">MerR HTH family regulatory protein</fullName>
    </submittedName>
</protein>
<dbReference type="PANTHER" id="PTHR30204">
    <property type="entry name" value="REDOX-CYCLING DRUG-SENSING TRANSCRIPTIONAL ACTIVATOR SOXR"/>
    <property type="match status" value="1"/>
</dbReference>
<evidence type="ECO:0000256" key="2">
    <source>
        <dbReference type="ARBA" id="ARBA00023015"/>
    </source>
</evidence>
<evidence type="ECO:0000256" key="3">
    <source>
        <dbReference type="ARBA" id="ARBA00023125"/>
    </source>
</evidence>
<evidence type="ECO:0000256" key="4">
    <source>
        <dbReference type="ARBA" id="ARBA00023163"/>
    </source>
</evidence>
<dbReference type="EMBL" id="FRCS01000005">
    <property type="protein sequence ID" value="SHN35402.1"/>
    <property type="molecule type" value="Genomic_DNA"/>
</dbReference>
<dbReference type="PROSITE" id="PS50937">
    <property type="entry name" value="HTH_MERR_2"/>
    <property type="match status" value="1"/>
</dbReference>
<reference evidence="7 8" key="1">
    <citation type="submission" date="2016-11" db="EMBL/GenBank/DDBJ databases">
        <authorList>
            <person name="Jaros S."/>
            <person name="Januszkiewicz K."/>
            <person name="Wedrychowicz H."/>
        </authorList>
    </citation>
    <scope>NUCLEOTIDE SEQUENCE [LARGE SCALE GENOMIC DNA]</scope>
    <source>
        <strain evidence="7 8">DSM 46144</strain>
    </source>
</reference>
<keyword evidence="2" id="KW-0805">Transcription regulation</keyword>
<dbReference type="InterPro" id="IPR000551">
    <property type="entry name" value="MerR-type_HTH_dom"/>
</dbReference>
<evidence type="ECO:0000256" key="5">
    <source>
        <dbReference type="SAM" id="MobiDB-lite"/>
    </source>
</evidence>
<evidence type="ECO:0000256" key="1">
    <source>
        <dbReference type="ARBA" id="ARBA00022491"/>
    </source>
</evidence>
<dbReference type="STRING" id="134849.SAMN05443668_105391"/>
<organism evidence="7 8">
    <name type="scientific">Cryptosporangium aurantiacum</name>
    <dbReference type="NCBI Taxonomy" id="134849"/>
    <lineage>
        <taxon>Bacteria</taxon>
        <taxon>Bacillati</taxon>
        <taxon>Actinomycetota</taxon>
        <taxon>Actinomycetes</taxon>
        <taxon>Cryptosporangiales</taxon>
        <taxon>Cryptosporangiaceae</taxon>
        <taxon>Cryptosporangium</taxon>
    </lineage>
</organism>
<gene>
    <name evidence="7" type="ORF">SAMN05443668_105391</name>
</gene>
<evidence type="ECO:0000259" key="6">
    <source>
        <dbReference type="PROSITE" id="PS50937"/>
    </source>
</evidence>
<keyword evidence="4" id="KW-0804">Transcription</keyword>
<proteinExistence type="predicted"/>
<dbReference type="PANTHER" id="PTHR30204:SF69">
    <property type="entry name" value="MERR-FAMILY TRANSCRIPTIONAL REGULATOR"/>
    <property type="match status" value="1"/>
</dbReference>
<dbReference type="Proteomes" id="UP000184440">
    <property type="component" value="Unassembled WGS sequence"/>
</dbReference>
<keyword evidence="1" id="KW-0678">Repressor</keyword>
<dbReference type="InterPro" id="IPR047057">
    <property type="entry name" value="MerR_fam"/>
</dbReference>
<dbReference type="GO" id="GO:0003677">
    <property type="term" value="F:DNA binding"/>
    <property type="evidence" value="ECO:0007669"/>
    <property type="project" value="UniProtKB-KW"/>
</dbReference>
<dbReference type="AlphaFoldDB" id="A0A1M7QUY2"/>
<dbReference type="Gene3D" id="1.10.1660.10">
    <property type="match status" value="1"/>
</dbReference>
<keyword evidence="8" id="KW-1185">Reference proteome</keyword>